<keyword evidence="14" id="KW-0539">Nucleus</keyword>
<organism evidence="21 22">
    <name type="scientific">Kluyveromyces marxianus</name>
    <name type="common">Yeast</name>
    <name type="synonym">Candida kefyr</name>
    <dbReference type="NCBI Taxonomy" id="4911"/>
    <lineage>
        <taxon>Eukaryota</taxon>
        <taxon>Fungi</taxon>
        <taxon>Dikarya</taxon>
        <taxon>Ascomycota</taxon>
        <taxon>Saccharomycotina</taxon>
        <taxon>Saccharomycetes</taxon>
        <taxon>Saccharomycetales</taxon>
        <taxon>Saccharomycetaceae</taxon>
        <taxon>Kluyveromyces</taxon>
    </lineage>
</organism>
<comment type="similarity">
    <text evidence="4">Belongs to the DASH complex ASK1 family.</text>
</comment>
<evidence type="ECO:0000256" key="4">
    <source>
        <dbReference type="ARBA" id="ARBA00010731"/>
    </source>
</evidence>
<evidence type="ECO:0000256" key="12">
    <source>
        <dbReference type="ARBA" id="ARBA00022838"/>
    </source>
</evidence>
<keyword evidence="8" id="KW-0132">Cell division</keyword>
<reference evidence="21 22" key="1">
    <citation type="submission" date="2016-03" db="EMBL/GenBank/DDBJ databases">
        <title>How can Kluyveromyces marxianus grow so fast - potential evolutionary course in Saccharomyces Complex revealed by comparative genomics.</title>
        <authorList>
            <person name="Mo W."/>
            <person name="Lu W."/>
            <person name="Yang X."/>
            <person name="Qi J."/>
            <person name="Lv H."/>
        </authorList>
    </citation>
    <scope>NUCLEOTIDE SEQUENCE [LARGE SCALE GENOMIC DNA]</scope>
    <source>
        <strain evidence="21 22">FIM1</strain>
    </source>
</reference>
<evidence type="ECO:0000313" key="22">
    <source>
        <dbReference type="Proteomes" id="UP000422736"/>
    </source>
</evidence>
<evidence type="ECO:0000256" key="8">
    <source>
        <dbReference type="ARBA" id="ARBA00022618"/>
    </source>
</evidence>
<evidence type="ECO:0000313" key="21">
    <source>
        <dbReference type="EMBL" id="QGN17835.1"/>
    </source>
</evidence>
<feature type="compositionally biased region" description="Low complexity" evidence="20">
    <location>
        <begin position="113"/>
        <end position="122"/>
    </location>
</feature>
<dbReference type="PANTHER" id="PTHR28200:SF1">
    <property type="entry name" value="DASH COMPLEX SUBUNIT ASK1"/>
    <property type="match status" value="1"/>
</dbReference>
<evidence type="ECO:0000256" key="7">
    <source>
        <dbReference type="ARBA" id="ARBA00022490"/>
    </source>
</evidence>
<keyword evidence="11" id="KW-0159">Chromosome partition</keyword>
<name>A0ABX6EZR2_KLUMA</name>
<comment type="subcellular location">
    <subcellularLocation>
        <location evidence="3">Chromosome</location>
        <location evidence="3">Centromere</location>
        <location evidence="3">Kinetochore</location>
    </subcellularLocation>
    <subcellularLocation>
        <location evidence="2">Cytoplasm</location>
        <location evidence="2">Cytoskeleton</location>
        <location evidence="2">Spindle</location>
    </subcellularLocation>
    <subcellularLocation>
        <location evidence="1">Nucleus</location>
    </subcellularLocation>
</comment>
<keyword evidence="10" id="KW-0498">Mitosis</keyword>
<keyword evidence="22" id="KW-1185">Reference proteome</keyword>
<keyword evidence="16" id="KW-0137">Centromere</keyword>
<dbReference type="Pfam" id="PF08655">
    <property type="entry name" value="DASH_Ask1"/>
    <property type="match status" value="1"/>
</dbReference>
<evidence type="ECO:0000256" key="1">
    <source>
        <dbReference type="ARBA" id="ARBA00004123"/>
    </source>
</evidence>
<evidence type="ECO:0000256" key="14">
    <source>
        <dbReference type="ARBA" id="ARBA00023242"/>
    </source>
</evidence>
<feature type="compositionally biased region" description="Low complexity" evidence="20">
    <location>
        <begin position="174"/>
        <end position="187"/>
    </location>
</feature>
<evidence type="ECO:0000256" key="17">
    <source>
        <dbReference type="ARBA" id="ARBA00029735"/>
    </source>
</evidence>
<evidence type="ECO:0000256" key="18">
    <source>
        <dbReference type="ARBA" id="ARBA00029932"/>
    </source>
</evidence>
<dbReference type="PANTHER" id="PTHR28200">
    <property type="entry name" value="DASH COMPLEX SUBUNIT ASK1"/>
    <property type="match status" value="1"/>
</dbReference>
<evidence type="ECO:0000256" key="16">
    <source>
        <dbReference type="ARBA" id="ARBA00023328"/>
    </source>
</evidence>
<evidence type="ECO:0000256" key="10">
    <source>
        <dbReference type="ARBA" id="ARBA00022776"/>
    </source>
</evidence>
<evidence type="ECO:0000256" key="15">
    <source>
        <dbReference type="ARBA" id="ARBA00023306"/>
    </source>
</evidence>
<accession>A0ABX6EZR2</accession>
<keyword evidence="9" id="KW-0493">Microtubule</keyword>
<evidence type="ECO:0000256" key="9">
    <source>
        <dbReference type="ARBA" id="ARBA00022701"/>
    </source>
</evidence>
<keyword evidence="6" id="KW-0158">Chromosome</keyword>
<dbReference type="Proteomes" id="UP000422736">
    <property type="component" value="Chromosome 8"/>
</dbReference>
<protein>
    <recommendedName>
        <fullName evidence="5">DASH complex subunit ASK1</fullName>
    </recommendedName>
    <alternativeName>
        <fullName evidence="18">Associated with spindles and kinetochores protein 1</fullName>
    </alternativeName>
    <alternativeName>
        <fullName evidence="17">Outer kinetochore protein ASK1</fullName>
    </alternativeName>
</protein>
<evidence type="ECO:0000256" key="3">
    <source>
        <dbReference type="ARBA" id="ARBA00004629"/>
    </source>
</evidence>
<evidence type="ECO:0000256" key="13">
    <source>
        <dbReference type="ARBA" id="ARBA00023212"/>
    </source>
</evidence>
<dbReference type="EMBL" id="CP015060">
    <property type="protein sequence ID" value="QGN17835.1"/>
    <property type="molecule type" value="Genomic_DNA"/>
</dbReference>
<evidence type="ECO:0000256" key="6">
    <source>
        <dbReference type="ARBA" id="ARBA00022454"/>
    </source>
</evidence>
<evidence type="ECO:0000256" key="11">
    <source>
        <dbReference type="ARBA" id="ARBA00022829"/>
    </source>
</evidence>
<keyword evidence="12" id="KW-0995">Kinetochore</keyword>
<gene>
    <name evidence="21" type="primary">ASK1</name>
    <name evidence="21" type="ORF">FIM1_5044</name>
</gene>
<proteinExistence type="inferred from homology"/>
<sequence length="242" mass="26933">MDNTSSAMNLEQIDQEITLHLQKIDSDLAYCFTKITKDIIPYVTQYGQTCEEISYSCAWLKEMFQQSANVQLVTDQGAESAGQVLEPRASLFPEVDNKLDNKANNKVDHQMDNNNNNNNNNNTTMDGFHTAEHPLGMGMGMGMGSDTDEMTQDSAMEKQRKKRKISLQIQQQFNSSSSSSSSSTNSTLHKDFQENSSPIKMNPVDKGTETNNTLGKEGNQPGPQPVDGQPTVIHFNSNNTRR</sequence>
<feature type="region of interest" description="Disordered" evidence="20">
    <location>
        <begin position="106"/>
        <end position="242"/>
    </location>
</feature>
<keyword evidence="15" id="KW-0131">Cell cycle</keyword>
<comment type="subunit">
    <text evidence="19">Component of the DASH complex consisting of ASK1, DAD1, DAD2, DAD3, DAD4, DAM1, DUO1, HSK3, SPC19 and SPC34, with a stoichiometry of one copy of each subunit per complex. Multiple DASH complexes oligomerize to form a ring that encircles spindle microtubules and organizes the rod-like NDC80 complexes of the outer kinetochore. DASH complex oligomerization strengthens microtubule attachments. On cytoplasmic microtubules, DASH complexes appear to form patches instead of rings.</text>
</comment>
<evidence type="ECO:0000256" key="5">
    <source>
        <dbReference type="ARBA" id="ARBA00014520"/>
    </source>
</evidence>
<evidence type="ECO:0000256" key="2">
    <source>
        <dbReference type="ARBA" id="ARBA00004186"/>
    </source>
</evidence>
<keyword evidence="7" id="KW-0963">Cytoplasm</keyword>
<dbReference type="InterPro" id="IPR013964">
    <property type="entry name" value="DASH_Ask1"/>
</dbReference>
<evidence type="ECO:0000256" key="20">
    <source>
        <dbReference type="SAM" id="MobiDB-lite"/>
    </source>
</evidence>
<keyword evidence="13" id="KW-0206">Cytoskeleton</keyword>
<reference evidence="21 22" key="2">
    <citation type="submission" date="2019-11" db="EMBL/GenBank/DDBJ databases">
        <authorList>
            <person name="Lu H."/>
        </authorList>
    </citation>
    <scope>NUCLEOTIDE SEQUENCE [LARGE SCALE GENOMIC DNA]</scope>
    <source>
        <strain evidence="21 22">FIM1</strain>
    </source>
</reference>
<evidence type="ECO:0000256" key="19">
    <source>
        <dbReference type="ARBA" id="ARBA00046633"/>
    </source>
</evidence>